<dbReference type="Pfam" id="PF00249">
    <property type="entry name" value="Myb_DNA-binding"/>
    <property type="match status" value="1"/>
</dbReference>
<evidence type="ECO:0000259" key="14">
    <source>
        <dbReference type="PROSITE" id="PS50090"/>
    </source>
</evidence>
<dbReference type="Gene3D" id="3.40.50.670">
    <property type="match status" value="1"/>
</dbReference>
<dbReference type="GO" id="GO:0003918">
    <property type="term" value="F:DNA topoisomerase type II (double strand cut, ATP-hydrolyzing) activity"/>
    <property type="evidence" value="ECO:0007669"/>
    <property type="project" value="UniProtKB-EC"/>
</dbReference>
<dbReference type="GO" id="GO:0005634">
    <property type="term" value="C:nucleus"/>
    <property type="evidence" value="ECO:0007669"/>
    <property type="project" value="TreeGrafter"/>
</dbReference>
<evidence type="ECO:0000256" key="10">
    <source>
        <dbReference type="ARBA" id="ARBA00023235"/>
    </source>
</evidence>
<evidence type="ECO:0000256" key="4">
    <source>
        <dbReference type="ARBA" id="ARBA00012895"/>
    </source>
</evidence>
<dbReference type="InterPro" id="IPR013759">
    <property type="entry name" value="Topo_IIA_B_C"/>
</dbReference>
<dbReference type="PROSITE" id="PS52040">
    <property type="entry name" value="TOPO_IIA"/>
    <property type="match status" value="1"/>
</dbReference>
<dbReference type="Gene3D" id="3.30.1490.30">
    <property type="match status" value="1"/>
</dbReference>
<dbReference type="Gene3D" id="3.90.199.10">
    <property type="entry name" value="Topoisomerase II, domain 5"/>
    <property type="match status" value="1"/>
</dbReference>
<dbReference type="Gene3D" id="1.20.58.1880">
    <property type="match status" value="1"/>
</dbReference>
<keyword evidence="7" id="KW-0067">ATP-binding</keyword>
<dbReference type="GO" id="GO:0046872">
    <property type="term" value="F:metal ion binding"/>
    <property type="evidence" value="ECO:0007669"/>
    <property type="project" value="UniProtKB-KW"/>
</dbReference>
<dbReference type="InterPro" id="IPR031660">
    <property type="entry name" value="TOPRIM_C"/>
</dbReference>
<dbReference type="SUPFAM" id="SSF46689">
    <property type="entry name" value="Homeodomain-like"/>
    <property type="match status" value="1"/>
</dbReference>
<dbReference type="InterPro" id="IPR013758">
    <property type="entry name" value="Topo_IIA_A/C_ab"/>
</dbReference>
<evidence type="ECO:0000313" key="19">
    <source>
        <dbReference type="Proteomes" id="UP000032141"/>
    </source>
</evidence>
<feature type="coiled-coil region" evidence="12">
    <location>
        <begin position="961"/>
        <end position="988"/>
    </location>
</feature>
<keyword evidence="8 11" id="KW-0799">Topoisomerase</keyword>
<dbReference type="SMART" id="SM00433">
    <property type="entry name" value="TOP2c"/>
    <property type="match status" value="1"/>
</dbReference>
<dbReference type="Proteomes" id="UP000032141">
    <property type="component" value="Unassembled WGS sequence"/>
</dbReference>
<evidence type="ECO:0000313" key="18">
    <source>
        <dbReference type="EnsemblPlants" id="Bo01274s020.1"/>
    </source>
</evidence>
<keyword evidence="5" id="KW-0479">Metal-binding</keyword>
<evidence type="ECO:0000256" key="3">
    <source>
        <dbReference type="ARBA" id="ARBA00011080"/>
    </source>
</evidence>
<dbReference type="InterPro" id="IPR002205">
    <property type="entry name" value="Topo_IIA_dom_A"/>
</dbReference>
<feature type="domain" description="Topo IIA-type catalytic" evidence="17">
    <location>
        <begin position="570"/>
        <end position="998"/>
    </location>
</feature>
<accession>A0A0D2ZUH5</accession>
<dbReference type="InterPro" id="IPR017884">
    <property type="entry name" value="SANT_dom"/>
</dbReference>
<feature type="coiled-coil region" evidence="12">
    <location>
        <begin position="884"/>
        <end position="918"/>
    </location>
</feature>
<evidence type="ECO:0000256" key="9">
    <source>
        <dbReference type="ARBA" id="ARBA00023125"/>
    </source>
</evidence>
<evidence type="ECO:0000256" key="12">
    <source>
        <dbReference type="SAM" id="Coils"/>
    </source>
</evidence>
<feature type="domain" description="SANT" evidence="16">
    <location>
        <begin position="213"/>
        <end position="251"/>
    </location>
</feature>
<evidence type="ECO:0000259" key="16">
    <source>
        <dbReference type="PROSITE" id="PS51293"/>
    </source>
</evidence>
<dbReference type="Pfam" id="PF16898">
    <property type="entry name" value="TOPRIM_C"/>
    <property type="match status" value="1"/>
</dbReference>
<dbReference type="STRING" id="109376.A0A0D2ZUH5"/>
<dbReference type="GO" id="GO:0006265">
    <property type="term" value="P:DNA topological change"/>
    <property type="evidence" value="ECO:0007669"/>
    <property type="project" value="UniProtKB-UniRule"/>
</dbReference>
<feature type="domain" description="Toprim" evidence="15">
    <location>
        <begin position="319"/>
        <end position="433"/>
    </location>
</feature>
<dbReference type="PANTHER" id="PTHR10169:SF38">
    <property type="entry name" value="DNA TOPOISOMERASE 2"/>
    <property type="match status" value="1"/>
</dbReference>
<dbReference type="InterPro" id="IPR006171">
    <property type="entry name" value="TOPRIM_dom"/>
</dbReference>
<evidence type="ECO:0000256" key="11">
    <source>
        <dbReference type="PROSITE-ProRule" id="PRU01384"/>
    </source>
</evidence>
<keyword evidence="19" id="KW-1185">Reference proteome</keyword>
<evidence type="ECO:0000256" key="5">
    <source>
        <dbReference type="ARBA" id="ARBA00022723"/>
    </source>
</evidence>
<feature type="domain" description="Myb-like" evidence="14">
    <location>
        <begin position="218"/>
        <end position="249"/>
    </location>
</feature>
<name>A0A0D2ZUH5_BRAOL</name>
<dbReference type="Gene3D" id="1.10.268.10">
    <property type="entry name" value="Topoisomerase, domain 3"/>
    <property type="match status" value="1"/>
</dbReference>
<dbReference type="eggNOG" id="KOG0355">
    <property type="taxonomic scope" value="Eukaryota"/>
</dbReference>
<feature type="active site" description="O-(5'-phospho-DNA)-tyrosine intermediate" evidence="11">
    <location>
        <position position="660"/>
    </location>
</feature>
<dbReference type="InterPro" id="IPR013760">
    <property type="entry name" value="Topo_IIA-like_dom_sf"/>
</dbReference>
<comment type="catalytic activity">
    <reaction evidence="1 11">
        <text>ATP-dependent breakage, passage and rejoining of double-stranded DNA.</text>
        <dbReference type="EC" id="5.6.2.2"/>
    </reaction>
</comment>
<sequence>MKYSASYSYSSANQIPFWLLFSFGFFPRIKDYRNHVVPSLIFSLLPDGIPCQFSGDTQRIDKNLLWRVQDRCLQVTEEVYGFPARDMSGVKNQKPRLYVKFSAPVVKEDCKVSKEENEEDKQNDYVFLVLQGAHLYSQSEITNARKSRQANNEAMNLQETLDKELEMHKYDGALAKRKGGYVEEKMKIRCLVANKHFNKEASPQSKTKKLKKKLGPQWTKDELERFYEAYQKHGRDWKKVAASVENNRSVDMVEALFSMNQPYLSLPEASVDGLAAIMTAHYSLFEETESKGEGHDASGVTRGFPIKKLHDAEDLDKQCTLILTEGDSAKHLVMAGLSSLQRKTYGVYPLQGKLLNVRIASQKSIKKNRELQNIKTIIGLKDETSYTTTDSLRYKHVMIMTDQDEDGVHIKGLLINFFHHNWPQLLKLNPPFLSEFRTPIVKVKNRNGVEAKSFYSMAEYSEWKEQEADNLSKWETTHYKGLGTHTSEEGCEYFKHIDNHKRVFVCDDDKDHGVAIDGAFNGNSKYRKEMLENFDPNSHHHETEARQITFTDFIEKDLASFFMANMKRSVPSMLDGLKPGQRKILHCLLKRSSNEDIKVSQVSALVLTHCDYYHSEKALNNTIIKMAQHHVGSNNLPLLQSLGQFGTRIAGGQDAADPRYLRTKLSPETRILFPKEDDKYADALTGSLNVEDRKNTEPTPYYPIVPMVLVNGCRGIASGWSTFIPNYKLKDVISNVERLLNDERTEPMDPWYEGFEGTITKDGENRYKTFGRLEESSGNAETRLVTELPIEVWTNNYVSSLDKGKENRGKVSAFIENYLDRSNDTTVSIQIELKKTEKKMTPEEEKEILGLTTMLSTGNMYLFDENDMIKKYESPQEIIEDFYKSRLKAYNKRKKHMLMELEEELKKLQCRVAFVTDVMNGEFKFDIKRSRAQLYEEVKGKYEATGRGLTDYSFLLDLSFLSCSKETLQDLQDARENVNRKIIEVETLTPKAIWKSELQKLRDVTEISMSSKLKRTRSPGSTSSEKERKR</sequence>
<dbReference type="HOGENOM" id="CLU_316733_0_0_1"/>
<proteinExistence type="inferred from homology"/>
<dbReference type="Gene3D" id="3.30.1360.40">
    <property type="match status" value="1"/>
</dbReference>
<protein>
    <recommendedName>
        <fullName evidence="4">DNA topoisomerase (ATP-hydrolyzing)</fullName>
        <ecNumber evidence="4">5.6.2.2</ecNumber>
    </recommendedName>
</protein>
<dbReference type="SUPFAM" id="SSF56719">
    <property type="entry name" value="Type II DNA topoisomerase"/>
    <property type="match status" value="1"/>
</dbReference>
<dbReference type="PROSITE" id="PS50090">
    <property type="entry name" value="MYB_LIKE"/>
    <property type="match status" value="1"/>
</dbReference>
<keyword evidence="9 11" id="KW-0238">DNA-binding</keyword>
<dbReference type="InterPro" id="IPR009057">
    <property type="entry name" value="Homeodomain-like_sf"/>
</dbReference>
<evidence type="ECO:0000256" key="2">
    <source>
        <dbReference type="ARBA" id="ARBA00001946"/>
    </source>
</evidence>
<evidence type="ECO:0000256" key="13">
    <source>
        <dbReference type="SAM" id="MobiDB-lite"/>
    </source>
</evidence>
<evidence type="ECO:0000256" key="8">
    <source>
        <dbReference type="ARBA" id="ARBA00023029"/>
    </source>
</evidence>
<dbReference type="InterPro" id="IPR001241">
    <property type="entry name" value="Topo_IIA"/>
</dbReference>
<comment type="cofactor">
    <cofactor evidence="2">
        <name>Mg(2+)</name>
        <dbReference type="ChEBI" id="CHEBI:18420"/>
    </cofactor>
</comment>
<comment type="similarity">
    <text evidence="3">Belongs to the type II topoisomerase family.</text>
</comment>
<dbReference type="SMART" id="SM00717">
    <property type="entry name" value="SANT"/>
    <property type="match status" value="1"/>
</dbReference>
<dbReference type="InterPro" id="IPR001154">
    <property type="entry name" value="TopoII_euk"/>
</dbReference>
<reference evidence="18" key="2">
    <citation type="submission" date="2015-06" db="UniProtKB">
        <authorList>
            <consortium name="EnsemblPlants"/>
        </authorList>
    </citation>
    <scope>IDENTIFICATION</scope>
</reference>
<evidence type="ECO:0000256" key="7">
    <source>
        <dbReference type="ARBA" id="ARBA00022840"/>
    </source>
</evidence>
<dbReference type="eggNOG" id="KOG1019">
    <property type="taxonomic scope" value="Eukaryota"/>
</dbReference>
<keyword evidence="6" id="KW-0547">Nucleotide-binding</keyword>
<dbReference type="Pfam" id="PF00521">
    <property type="entry name" value="DNA_topoisoIV"/>
    <property type="match status" value="1"/>
</dbReference>
<dbReference type="PRINTS" id="PR01158">
    <property type="entry name" value="TOPISMRASEII"/>
</dbReference>
<dbReference type="SMART" id="SM00434">
    <property type="entry name" value="TOP4c"/>
    <property type="match status" value="1"/>
</dbReference>
<dbReference type="GO" id="GO:0005524">
    <property type="term" value="F:ATP binding"/>
    <property type="evidence" value="ECO:0007669"/>
    <property type="project" value="UniProtKB-KW"/>
</dbReference>
<dbReference type="EnsemblPlants" id="Bo01274s020.1">
    <property type="protein sequence ID" value="Bo01274s020.1"/>
    <property type="gene ID" value="Bo01274s020"/>
</dbReference>
<dbReference type="GO" id="GO:0000712">
    <property type="term" value="P:resolution of meiotic recombination intermediates"/>
    <property type="evidence" value="ECO:0007669"/>
    <property type="project" value="TreeGrafter"/>
</dbReference>
<dbReference type="InterPro" id="IPR050634">
    <property type="entry name" value="DNA_Topoisomerase_II"/>
</dbReference>
<dbReference type="Pfam" id="PF01751">
    <property type="entry name" value="Toprim"/>
    <property type="match status" value="1"/>
</dbReference>
<dbReference type="Gramene" id="Bo01274s020.1">
    <property type="protein sequence ID" value="Bo01274s020.1"/>
    <property type="gene ID" value="Bo01274s020"/>
</dbReference>
<dbReference type="InterPro" id="IPR013757">
    <property type="entry name" value="Topo_IIA_A_a_sf"/>
</dbReference>
<keyword evidence="10 11" id="KW-0413">Isomerase</keyword>
<evidence type="ECO:0000259" key="17">
    <source>
        <dbReference type="PROSITE" id="PS52040"/>
    </source>
</evidence>
<evidence type="ECO:0000256" key="6">
    <source>
        <dbReference type="ARBA" id="ARBA00022741"/>
    </source>
</evidence>
<dbReference type="PANTHER" id="PTHR10169">
    <property type="entry name" value="DNA TOPOISOMERASE/GYRASE"/>
    <property type="match status" value="1"/>
</dbReference>
<reference evidence="18" key="1">
    <citation type="journal article" date="2014" name="Genome Biol.">
        <title>Transcriptome and methylome profiling reveals relics of genome dominance in the mesopolyploid Brassica oleracea.</title>
        <authorList>
            <person name="Parkin I.A."/>
            <person name="Koh C."/>
            <person name="Tang H."/>
            <person name="Robinson S.J."/>
            <person name="Kagale S."/>
            <person name="Clarke W.E."/>
            <person name="Town C.D."/>
            <person name="Nixon J."/>
            <person name="Krishnakumar V."/>
            <person name="Bidwell S.L."/>
            <person name="Denoeud F."/>
            <person name="Belcram H."/>
            <person name="Links M.G."/>
            <person name="Just J."/>
            <person name="Clarke C."/>
            <person name="Bender T."/>
            <person name="Huebert T."/>
            <person name="Mason A.S."/>
            <person name="Pires J.C."/>
            <person name="Barker G."/>
            <person name="Moore J."/>
            <person name="Walley P.G."/>
            <person name="Manoli S."/>
            <person name="Batley J."/>
            <person name="Edwards D."/>
            <person name="Nelson M.N."/>
            <person name="Wang X."/>
            <person name="Paterson A.H."/>
            <person name="King G."/>
            <person name="Bancroft I."/>
            <person name="Chalhoub B."/>
            <person name="Sharpe A.G."/>
        </authorList>
    </citation>
    <scope>NUCLEOTIDE SEQUENCE [LARGE SCALE GENOMIC DNA]</scope>
    <source>
        <strain evidence="18">cv. TO1000</strain>
    </source>
</reference>
<dbReference type="CDD" id="cd00167">
    <property type="entry name" value="SANT"/>
    <property type="match status" value="1"/>
</dbReference>
<evidence type="ECO:0000259" key="15">
    <source>
        <dbReference type="PROSITE" id="PS50880"/>
    </source>
</evidence>
<dbReference type="InterPro" id="IPR001005">
    <property type="entry name" value="SANT/Myb"/>
</dbReference>
<dbReference type="EC" id="5.6.2.2" evidence="4"/>
<dbReference type="PROSITE" id="PS51293">
    <property type="entry name" value="SANT"/>
    <property type="match status" value="1"/>
</dbReference>
<dbReference type="PROSITE" id="PS50880">
    <property type="entry name" value="TOPRIM"/>
    <property type="match status" value="1"/>
</dbReference>
<dbReference type="PRINTS" id="PR00418">
    <property type="entry name" value="TPI2FAMILY"/>
</dbReference>
<keyword evidence="12" id="KW-0175">Coiled coil</keyword>
<dbReference type="AlphaFoldDB" id="A0A0D2ZUH5"/>
<dbReference type="GO" id="GO:0000819">
    <property type="term" value="P:sister chromatid segregation"/>
    <property type="evidence" value="ECO:0007669"/>
    <property type="project" value="TreeGrafter"/>
</dbReference>
<feature type="region of interest" description="Disordered" evidence="13">
    <location>
        <begin position="1009"/>
        <end position="1030"/>
    </location>
</feature>
<organism evidence="18 19">
    <name type="scientific">Brassica oleracea var. oleracea</name>
    <dbReference type="NCBI Taxonomy" id="109376"/>
    <lineage>
        <taxon>Eukaryota</taxon>
        <taxon>Viridiplantae</taxon>
        <taxon>Streptophyta</taxon>
        <taxon>Embryophyta</taxon>
        <taxon>Tracheophyta</taxon>
        <taxon>Spermatophyta</taxon>
        <taxon>Magnoliopsida</taxon>
        <taxon>eudicotyledons</taxon>
        <taxon>Gunneridae</taxon>
        <taxon>Pentapetalae</taxon>
        <taxon>rosids</taxon>
        <taxon>malvids</taxon>
        <taxon>Brassicales</taxon>
        <taxon>Brassicaceae</taxon>
        <taxon>Brassiceae</taxon>
        <taxon>Brassica</taxon>
    </lineage>
</organism>
<dbReference type="FunFam" id="3.40.50.670:FF:000001">
    <property type="entry name" value="DNA topoisomerase 2"/>
    <property type="match status" value="1"/>
</dbReference>
<dbReference type="GO" id="GO:0003677">
    <property type="term" value="F:DNA binding"/>
    <property type="evidence" value="ECO:0007669"/>
    <property type="project" value="UniProtKB-UniRule"/>
</dbReference>
<evidence type="ECO:0000256" key="1">
    <source>
        <dbReference type="ARBA" id="ARBA00000185"/>
    </source>
</evidence>